<keyword evidence="5" id="KW-0808">Transferase</keyword>
<evidence type="ECO:0000256" key="2">
    <source>
        <dbReference type="ARBA" id="ARBA00004370"/>
    </source>
</evidence>
<feature type="domain" description="Histidine kinase" evidence="12">
    <location>
        <begin position="252"/>
        <end position="451"/>
    </location>
</feature>
<evidence type="ECO:0000256" key="4">
    <source>
        <dbReference type="ARBA" id="ARBA00022553"/>
    </source>
</evidence>
<keyword evidence="15" id="KW-1185">Reference proteome</keyword>
<dbReference type="InterPro" id="IPR004358">
    <property type="entry name" value="Sig_transdc_His_kin-like_C"/>
</dbReference>
<dbReference type="Pfam" id="PF00512">
    <property type="entry name" value="HisKA"/>
    <property type="match status" value="1"/>
</dbReference>
<dbReference type="SMART" id="SM00387">
    <property type="entry name" value="HATPase_c"/>
    <property type="match status" value="1"/>
</dbReference>
<evidence type="ECO:0000256" key="7">
    <source>
        <dbReference type="ARBA" id="ARBA00022777"/>
    </source>
</evidence>
<comment type="caution">
    <text evidence="14">The sequence shown here is derived from an EMBL/GenBank/DDBJ whole genome shotgun (WGS) entry which is preliminary data.</text>
</comment>
<feature type="transmembrane region" description="Helical" evidence="11">
    <location>
        <begin position="12"/>
        <end position="37"/>
    </location>
</feature>
<evidence type="ECO:0000256" key="9">
    <source>
        <dbReference type="ARBA" id="ARBA00023012"/>
    </source>
</evidence>
<keyword evidence="7 14" id="KW-0418">Kinase</keyword>
<evidence type="ECO:0000256" key="11">
    <source>
        <dbReference type="SAM" id="Phobius"/>
    </source>
</evidence>
<comment type="subcellular location">
    <subcellularLocation>
        <location evidence="2">Membrane</location>
    </subcellularLocation>
</comment>
<accession>A0ABV1RF20</accession>
<dbReference type="EMBL" id="JBELOE010000125">
    <property type="protein sequence ID" value="MER2491523.1"/>
    <property type="molecule type" value="Genomic_DNA"/>
</dbReference>
<evidence type="ECO:0000256" key="10">
    <source>
        <dbReference type="ARBA" id="ARBA00023136"/>
    </source>
</evidence>
<evidence type="ECO:0000313" key="15">
    <source>
        <dbReference type="Proteomes" id="UP001467690"/>
    </source>
</evidence>
<dbReference type="Pfam" id="PF00672">
    <property type="entry name" value="HAMP"/>
    <property type="match status" value="1"/>
</dbReference>
<dbReference type="RefSeq" id="WP_350401127.1">
    <property type="nucleotide sequence ID" value="NZ_JBELOE010000125.1"/>
</dbReference>
<dbReference type="Gene3D" id="3.30.565.10">
    <property type="entry name" value="Histidine kinase-like ATPase, C-terminal domain"/>
    <property type="match status" value="1"/>
</dbReference>
<organism evidence="14 15">
    <name type="scientific">Catenovulum sediminis</name>
    <dbReference type="NCBI Taxonomy" id="1740262"/>
    <lineage>
        <taxon>Bacteria</taxon>
        <taxon>Pseudomonadati</taxon>
        <taxon>Pseudomonadota</taxon>
        <taxon>Gammaproteobacteria</taxon>
        <taxon>Alteromonadales</taxon>
        <taxon>Alteromonadaceae</taxon>
        <taxon>Catenovulum</taxon>
    </lineage>
</organism>
<dbReference type="EC" id="2.7.13.3" evidence="3"/>
<dbReference type="CDD" id="cd00082">
    <property type="entry name" value="HisKA"/>
    <property type="match status" value="1"/>
</dbReference>
<evidence type="ECO:0000256" key="5">
    <source>
        <dbReference type="ARBA" id="ARBA00022679"/>
    </source>
</evidence>
<dbReference type="InterPro" id="IPR005467">
    <property type="entry name" value="His_kinase_dom"/>
</dbReference>
<dbReference type="Gene3D" id="6.10.340.10">
    <property type="match status" value="1"/>
</dbReference>
<dbReference type="InterPro" id="IPR050428">
    <property type="entry name" value="TCS_sensor_his_kinase"/>
</dbReference>
<dbReference type="InterPro" id="IPR003660">
    <property type="entry name" value="HAMP_dom"/>
</dbReference>
<dbReference type="InterPro" id="IPR036097">
    <property type="entry name" value="HisK_dim/P_sf"/>
</dbReference>
<evidence type="ECO:0000313" key="14">
    <source>
        <dbReference type="EMBL" id="MER2491523.1"/>
    </source>
</evidence>
<feature type="domain" description="HAMP" evidence="13">
    <location>
        <begin position="191"/>
        <end position="244"/>
    </location>
</feature>
<proteinExistence type="predicted"/>
<protein>
    <recommendedName>
        <fullName evidence="3">histidine kinase</fullName>
        <ecNumber evidence="3">2.7.13.3</ecNumber>
    </recommendedName>
</protein>
<dbReference type="PROSITE" id="PS50109">
    <property type="entry name" value="HIS_KIN"/>
    <property type="match status" value="1"/>
</dbReference>
<keyword evidence="9" id="KW-0902">Two-component regulatory system</keyword>
<dbReference type="Pfam" id="PF02518">
    <property type="entry name" value="HATPase_c"/>
    <property type="match status" value="1"/>
</dbReference>
<dbReference type="InterPro" id="IPR003661">
    <property type="entry name" value="HisK_dim/P_dom"/>
</dbReference>
<dbReference type="InterPro" id="IPR036890">
    <property type="entry name" value="HATPase_C_sf"/>
</dbReference>
<dbReference type="Proteomes" id="UP001467690">
    <property type="component" value="Unassembled WGS sequence"/>
</dbReference>
<dbReference type="InterPro" id="IPR003594">
    <property type="entry name" value="HATPase_dom"/>
</dbReference>
<evidence type="ECO:0000256" key="1">
    <source>
        <dbReference type="ARBA" id="ARBA00000085"/>
    </source>
</evidence>
<keyword evidence="6 11" id="KW-0812">Transmembrane</keyword>
<dbReference type="PANTHER" id="PTHR45436:SF16">
    <property type="entry name" value="HISTIDINE KINASE"/>
    <property type="match status" value="1"/>
</dbReference>
<gene>
    <name evidence="14" type="ORF">ABS311_06475</name>
</gene>
<keyword evidence="10 11" id="KW-0472">Membrane</keyword>
<dbReference type="SMART" id="SM00304">
    <property type="entry name" value="HAMP"/>
    <property type="match status" value="1"/>
</dbReference>
<dbReference type="PROSITE" id="PS50885">
    <property type="entry name" value="HAMP"/>
    <property type="match status" value="1"/>
</dbReference>
<evidence type="ECO:0000256" key="3">
    <source>
        <dbReference type="ARBA" id="ARBA00012438"/>
    </source>
</evidence>
<keyword evidence="8 11" id="KW-1133">Transmembrane helix</keyword>
<evidence type="ECO:0000259" key="12">
    <source>
        <dbReference type="PROSITE" id="PS50109"/>
    </source>
</evidence>
<dbReference type="SUPFAM" id="SSF55874">
    <property type="entry name" value="ATPase domain of HSP90 chaperone/DNA topoisomerase II/histidine kinase"/>
    <property type="match status" value="1"/>
</dbReference>
<evidence type="ECO:0000259" key="13">
    <source>
        <dbReference type="PROSITE" id="PS50885"/>
    </source>
</evidence>
<evidence type="ECO:0000256" key="8">
    <source>
        <dbReference type="ARBA" id="ARBA00022989"/>
    </source>
</evidence>
<feature type="transmembrane region" description="Helical" evidence="11">
    <location>
        <begin position="166"/>
        <end position="185"/>
    </location>
</feature>
<dbReference type="SUPFAM" id="SSF47384">
    <property type="entry name" value="Homodimeric domain of signal transducing histidine kinase"/>
    <property type="match status" value="1"/>
</dbReference>
<reference evidence="14 15" key="1">
    <citation type="submission" date="2024-06" db="EMBL/GenBank/DDBJ databases">
        <authorList>
            <person name="Chen R.Y."/>
        </authorList>
    </citation>
    <scope>NUCLEOTIDE SEQUENCE [LARGE SCALE GENOMIC DNA]</scope>
    <source>
        <strain evidence="14 15">D2</strain>
    </source>
</reference>
<dbReference type="GO" id="GO:0016301">
    <property type="term" value="F:kinase activity"/>
    <property type="evidence" value="ECO:0007669"/>
    <property type="project" value="UniProtKB-KW"/>
</dbReference>
<dbReference type="PANTHER" id="PTHR45436">
    <property type="entry name" value="SENSOR HISTIDINE KINASE YKOH"/>
    <property type="match status" value="1"/>
</dbReference>
<keyword evidence="4" id="KW-0597">Phosphoprotein</keyword>
<sequence>MRIKAYLKSLRVRIVLAFATLALVSSIGYSFFAWFIFDVTDDRLFNWYALEISRHAQTTQQIPLDSVNRRSLVGSEFQIVQFLTQEYGQAIHPYAKPPYRFEDLLGISHKTAYPDNYIVYDFEGSAEQAELQVVVSPWQQQKLYVIYDISGFDSGSDPSTFNADKFVLLILVPLAILITLLAVLLSMGLTRSVLKPLTNLAKQVEKVDPQRLPKRIYGQFFPDEVGSLANTLSTLMKRIGEYVDNEKRFSREVSHELRTPTTSLTMALDLLQNTQLDETQAKLAGRMHRATCEMTQLINTFLLLAKNNPDEHQTENIPLYPLVEQVIDKLSYLLASKDVAIINELDKHAQCHANRTLLEIVLSNLLRNAFQYTHTGQVRVHFKDACLSVQDTGFGIPASEINNINQAFYSLQPDGVGLGMSIVQRIVWQLDWKLEVVSEAGEGTEVKLCID</sequence>
<dbReference type="SMART" id="SM00388">
    <property type="entry name" value="HisKA"/>
    <property type="match status" value="1"/>
</dbReference>
<evidence type="ECO:0000256" key="6">
    <source>
        <dbReference type="ARBA" id="ARBA00022692"/>
    </source>
</evidence>
<comment type="catalytic activity">
    <reaction evidence="1">
        <text>ATP + protein L-histidine = ADP + protein N-phospho-L-histidine.</text>
        <dbReference type="EC" id="2.7.13.3"/>
    </reaction>
</comment>
<dbReference type="PRINTS" id="PR00344">
    <property type="entry name" value="BCTRLSENSOR"/>
</dbReference>
<name>A0ABV1RF20_9ALTE</name>
<dbReference type="Gene3D" id="1.10.287.130">
    <property type="match status" value="1"/>
</dbReference>